<dbReference type="Proteomes" id="UP000189796">
    <property type="component" value="Chromosome I"/>
</dbReference>
<dbReference type="AlphaFoldDB" id="A0A1M5XV21"/>
<proteinExistence type="predicted"/>
<dbReference type="RefSeq" id="WP_154072707.1">
    <property type="nucleotide sequence ID" value="NZ_LT670817.1"/>
</dbReference>
<protein>
    <submittedName>
        <fullName evidence="1">Uncharacterized protein</fullName>
    </submittedName>
</protein>
<reference evidence="1 2" key="1">
    <citation type="submission" date="2016-11" db="EMBL/GenBank/DDBJ databases">
        <authorList>
            <person name="Jaros S."/>
            <person name="Januszkiewicz K."/>
            <person name="Wedrychowicz H."/>
        </authorList>
    </citation>
    <scope>NUCLEOTIDE SEQUENCE [LARGE SCALE GENOMIC DNA]</scope>
    <source>
        <strain evidence="1 2">GAS138</strain>
    </source>
</reference>
<gene>
    <name evidence="1" type="ORF">SAMN05443248_7649</name>
</gene>
<name>A0A1M5XV21_9BRAD</name>
<organism evidence="1 2">
    <name type="scientific">Bradyrhizobium erythrophlei</name>
    <dbReference type="NCBI Taxonomy" id="1437360"/>
    <lineage>
        <taxon>Bacteria</taxon>
        <taxon>Pseudomonadati</taxon>
        <taxon>Pseudomonadota</taxon>
        <taxon>Alphaproteobacteria</taxon>
        <taxon>Hyphomicrobiales</taxon>
        <taxon>Nitrobacteraceae</taxon>
        <taxon>Bradyrhizobium</taxon>
    </lineage>
</organism>
<accession>A0A1M5XV21</accession>
<dbReference type="EMBL" id="LT670817">
    <property type="protein sequence ID" value="SHI03671.1"/>
    <property type="molecule type" value="Genomic_DNA"/>
</dbReference>
<evidence type="ECO:0000313" key="2">
    <source>
        <dbReference type="Proteomes" id="UP000189796"/>
    </source>
</evidence>
<evidence type="ECO:0000313" key="1">
    <source>
        <dbReference type="EMBL" id="SHI03671.1"/>
    </source>
</evidence>
<sequence length="64" mass="7233">MPKFRQTETSRCLVTWITEIEAKDIEEARRLFDMGAGTQPSGPVYSDDVADISTKTKVEQIGER</sequence>